<keyword evidence="3 7" id="KW-1133">Transmembrane helix</keyword>
<dbReference type="GO" id="GO:0019842">
    <property type="term" value="F:vitamin binding"/>
    <property type="evidence" value="ECO:0007669"/>
    <property type="project" value="TreeGrafter"/>
</dbReference>
<comment type="subcellular location">
    <subcellularLocation>
        <location evidence="1">Endomembrane system</location>
        <topology evidence="1">Multi-pass membrane protein</topology>
    </subcellularLocation>
</comment>
<dbReference type="InterPro" id="IPR011020">
    <property type="entry name" value="HTTM-like"/>
</dbReference>
<dbReference type="SMART" id="SM00752">
    <property type="entry name" value="HTTM"/>
    <property type="match status" value="1"/>
</dbReference>
<evidence type="ECO:0000256" key="1">
    <source>
        <dbReference type="ARBA" id="ARBA00004127"/>
    </source>
</evidence>
<protein>
    <submittedName>
        <fullName evidence="9">Vitamin K-dependent gamma-carboxylase</fullName>
    </submittedName>
</protein>
<keyword evidence="10" id="KW-1185">Reference proteome</keyword>
<organism evidence="9 10">
    <name type="scientific">Leptospira perdikensis</name>
    <dbReference type="NCBI Taxonomy" id="2484948"/>
    <lineage>
        <taxon>Bacteria</taxon>
        <taxon>Pseudomonadati</taxon>
        <taxon>Spirochaetota</taxon>
        <taxon>Spirochaetia</taxon>
        <taxon>Leptospirales</taxon>
        <taxon>Leptospiraceae</taxon>
        <taxon>Leptospira</taxon>
    </lineage>
</organism>
<accession>A0A4R9JED4</accession>
<dbReference type="EMBL" id="RQGA01000014">
    <property type="protein sequence ID" value="TGL37879.1"/>
    <property type="molecule type" value="Genomic_DNA"/>
</dbReference>
<feature type="transmembrane region" description="Helical" evidence="7">
    <location>
        <begin position="231"/>
        <end position="264"/>
    </location>
</feature>
<dbReference type="InterPro" id="IPR007782">
    <property type="entry name" value="VKG_COase"/>
</dbReference>
<evidence type="ECO:0000313" key="10">
    <source>
        <dbReference type="Proteomes" id="UP000298125"/>
    </source>
</evidence>
<evidence type="ECO:0000313" key="9">
    <source>
        <dbReference type="EMBL" id="TGL37879.1"/>
    </source>
</evidence>
<feature type="transmembrane region" description="Helical" evidence="7">
    <location>
        <begin position="204"/>
        <end position="224"/>
    </location>
</feature>
<evidence type="ECO:0000256" key="2">
    <source>
        <dbReference type="ARBA" id="ARBA00022692"/>
    </source>
</evidence>
<evidence type="ECO:0000256" key="5">
    <source>
        <dbReference type="ARBA" id="ARBA00023157"/>
    </source>
</evidence>
<proteinExistence type="predicted"/>
<dbReference type="AlphaFoldDB" id="A0A4R9JED4"/>
<evidence type="ECO:0000256" key="7">
    <source>
        <dbReference type="SAM" id="Phobius"/>
    </source>
</evidence>
<dbReference type="PANTHER" id="PTHR12639">
    <property type="entry name" value="VITAMIN K-DEPENDENT GAMMA-CARBOXYLASE"/>
    <property type="match status" value="1"/>
</dbReference>
<dbReference type="Pfam" id="PF05090">
    <property type="entry name" value="HTTM"/>
    <property type="match status" value="1"/>
</dbReference>
<feature type="transmembrane region" description="Helical" evidence="7">
    <location>
        <begin position="20"/>
        <end position="43"/>
    </location>
</feature>
<sequence>MGIKNLLQPVSSLSLHFFRIGYGFATTILIFRYFYYGWIHSYFIKPSFFFKHFGFEWIQPLPPFFTYLLFGVLLVTALGIFLGYFLRFNLFVFTIGFTWFHFSDSTIYLNHYYLISLLGFLLWLSPVSKSTFPIWQWKVWIINTKPIPKFWLYAFRLQMGLIYFFGGVAKLQPDWLFEALPLKLWLYQSEGKFPLLDPILGLPVTAYVFSWIGVVFDLSIPFLLCSKRFRFFAWFVVLFFHSFTSFLFPIGVFPIVMSISSLIFFAPDWPLRFTNRFLNNNQKISAIRQTNNRTKNQDQNVGSDFGFGFKYYILLTYLLLQVTIPFRHIYYPGQVIWTEEAIKYSWQVMVADKVGSATFILNGKSINPKDTLTEYQYRMMTIQPEHILQFAKYLQRREYESSGLKDVPVYVQSDVSINGKPSKPLFPPNEDLTKIKINFSPLKGLLR</sequence>
<evidence type="ECO:0000256" key="3">
    <source>
        <dbReference type="ARBA" id="ARBA00022989"/>
    </source>
</evidence>
<feature type="transmembrane region" description="Helical" evidence="7">
    <location>
        <begin position="150"/>
        <end position="169"/>
    </location>
</feature>
<evidence type="ECO:0000259" key="8">
    <source>
        <dbReference type="SMART" id="SM00752"/>
    </source>
</evidence>
<dbReference type="OrthoDB" id="341137at2"/>
<evidence type="ECO:0000256" key="4">
    <source>
        <dbReference type="ARBA" id="ARBA00023136"/>
    </source>
</evidence>
<reference evidence="9" key="1">
    <citation type="journal article" date="2019" name="PLoS Negl. Trop. Dis.">
        <title>Revisiting the worldwide diversity of Leptospira species in the environment.</title>
        <authorList>
            <person name="Vincent A.T."/>
            <person name="Schiettekatte O."/>
            <person name="Bourhy P."/>
            <person name="Veyrier F.J."/>
            <person name="Picardeau M."/>
        </authorList>
    </citation>
    <scope>NUCLEOTIDE SEQUENCE [LARGE SCALE GENOMIC DNA]</scope>
    <source>
        <strain evidence="9">201702692</strain>
    </source>
</reference>
<feature type="transmembrane region" description="Helical" evidence="7">
    <location>
        <begin position="106"/>
        <end position="124"/>
    </location>
</feature>
<dbReference type="GO" id="GO:0008488">
    <property type="term" value="F:gamma-glutamyl carboxylase activity"/>
    <property type="evidence" value="ECO:0007669"/>
    <property type="project" value="InterPro"/>
</dbReference>
<evidence type="ECO:0000256" key="6">
    <source>
        <dbReference type="ARBA" id="ARBA00023239"/>
    </source>
</evidence>
<name>A0A4R9JED4_9LEPT</name>
<keyword evidence="4 7" id="KW-0472">Membrane</keyword>
<dbReference type="InterPro" id="IPR053934">
    <property type="entry name" value="HTTM_dom"/>
</dbReference>
<keyword evidence="6" id="KW-0456">Lyase</keyword>
<feature type="domain" description="HTTM-like" evidence="8">
    <location>
        <begin position="7"/>
        <end position="269"/>
    </location>
</feature>
<dbReference type="GO" id="GO:0012505">
    <property type="term" value="C:endomembrane system"/>
    <property type="evidence" value="ECO:0007669"/>
    <property type="project" value="UniProtKB-SubCell"/>
</dbReference>
<dbReference type="Pfam" id="PF22777">
    <property type="entry name" value="VKGC_lumenal_dom"/>
    <property type="match status" value="1"/>
</dbReference>
<keyword evidence="2 7" id="KW-0812">Transmembrane</keyword>
<dbReference type="PANTHER" id="PTHR12639:SF7">
    <property type="entry name" value="HTTM DOMAIN-CONTAINING PROTEIN"/>
    <property type="match status" value="1"/>
</dbReference>
<feature type="transmembrane region" description="Helical" evidence="7">
    <location>
        <begin position="64"/>
        <end position="86"/>
    </location>
</feature>
<gene>
    <name evidence="9" type="ORF">EHQ49_16605</name>
</gene>
<comment type="caution">
    <text evidence="9">The sequence shown here is derived from an EMBL/GenBank/DDBJ whole genome shotgun (WGS) entry which is preliminary data.</text>
</comment>
<dbReference type="Proteomes" id="UP000298125">
    <property type="component" value="Unassembled WGS sequence"/>
</dbReference>
<dbReference type="RefSeq" id="WP_135580782.1">
    <property type="nucleotide sequence ID" value="NZ_RQGA01000014.1"/>
</dbReference>
<dbReference type="InterPro" id="IPR053935">
    <property type="entry name" value="VKGC_lumenal_dom"/>
</dbReference>
<keyword evidence="5" id="KW-1015">Disulfide bond</keyword>